<name>A0A2B7WQW1_POLH7</name>
<accession>A0A2B7WQW1</accession>
<dbReference type="AlphaFoldDB" id="A0A2B7WQW1"/>
<keyword evidence="1" id="KW-0472">Membrane</keyword>
<reference evidence="2 3" key="1">
    <citation type="submission" date="2017-10" db="EMBL/GenBank/DDBJ databases">
        <title>Comparative genomics in systemic dimorphic fungi from Ajellomycetaceae.</title>
        <authorList>
            <person name="Munoz J.F."/>
            <person name="Mcewen J.G."/>
            <person name="Clay O.K."/>
            <person name="Cuomo C.A."/>
        </authorList>
    </citation>
    <scope>NUCLEOTIDE SEQUENCE [LARGE SCALE GENOMIC DNA]</scope>
    <source>
        <strain evidence="2 3">UAMH7299</strain>
    </source>
</reference>
<keyword evidence="3" id="KW-1185">Reference proteome</keyword>
<dbReference type="OrthoDB" id="3692311at2759"/>
<protein>
    <submittedName>
        <fullName evidence="2">Uncharacterized protein</fullName>
    </submittedName>
</protein>
<gene>
    <name evidence="2" type="ORF">AJ80_09424</name>
</gene>
<organism evidence="2 3">
    <name type="scientific">Polytolypa hystricis (strain UAMH7299)</name>
    <dbReference type="NCBI Taxonomy" id="1447883"/>
    <lineage>
        <taxon>Eukaryota</taxon>
        <taxon>Fungi</taxon>
        <taxon>Dikarya</taxon>
        <taxon>Ascomycota</taxon>
        <taxon>Pezizomycotina</taxon>
        <taxon>Eurotiomycetes</taxon>
        <taxon>Eurotiomycetidae</taxon>
        <taxon>Onygenales</taxon>
        <taxon>Onygenales incertae sedis</taxon>
        <taxon>Polytolypa</taxon>
    </lineage>
</organism>
<evidence type="ECO:0000313" key="2">
    <source>
        <dbReference type="EMBL" id="PGG99034.1"/>
    </source>
</evidence>
<evidence type="ECO:0000256" key="1">
    <source>
        <dbReference type="SAM" id="Phobius"/>
    </source>
</evidence>
<dbReference type="Proteomes" id="UP000224634">
    <property type="component" value="Unassembled WGS sequence"/>
</dbReference>
<evidence type="ECO:0000313" key="3">
    <source>
        <dbReference type="Proteomes" id="UP000224634"/>
    </source>
</evidence>
<keyword evidence="1" id="KW-0812">Transmembrane</keyword>
<sequence>MADLSAYTNTLYASSVLAPENIKQSLMDSWGNVKIPFLSSIPSPANSSGWVGVGDDPYPYSALFDVPITGLKRPGNTTLYLNSTNYELQFQESVGEKPPLDGSGFSISLMPTVTDGKNRSLFHFQPYAYVQSAVSCADTGAARPDCAVTAMREINQFDRQWASNQKLHNMLINLSGNTRKSFSASQAYLHNPNTPVAANLSGYAGPMSLMDVLSVPLAQLFNTFVFAGIDPQGVLQSAPSALANTTGIHTYFDDEPHYVVDWRWIAVFAVSTSVLAVCAIALTFLSLLTLNPDVLGYASTITLHAEMKLPDTGSTLSGDQRARLLKHLAVRFGDVQEHNPSMGRLGIGSADRVSRSQKGRLYEYRSLVFFVIEH</sequence>
<dbReference type="EMBL" id="PDNA01000279">
    <property type="protein sequence ID" value="PGG99034.1"/>
    <property type="molecule type" value="Genomic_DNA"/>
</dbReference>
<proteinExistence type="predicted"/>
<comment type="caution">
    <text evidence="2">The sequence shown here is derived from an EMBL/GenBank/DDBJ whole genome shotgun (WGS) entry which is preliminary data.</text>
</comment>
<keyword evidence="1" id="KW-1133">Transmembrane helix</keyword>
<feature type="transmembrane region" description="Helical" evidence="1">
    <location>
        <begin position="264"/>
        <end position="288"/>
    </location>
</feature>